<keyword evidence="4" id="KW-1003">Cell membrane</keyword>
<comment type="function">
    <text evidence="6">Has immunoglobulin-binding and hemagglutination properties, and can bind to mannose. Essential for virulence. May be involved in LPS biosynthesis or polysaccharide transport.</text>
</comment>
<evidence type="ECO:0000256" key="2">
    <source>
        <dbReference type="ARBA" id="ARBA00010270"/>
    </source>
</evidence>
<protein>
    <recommendedName>
        <fullName evidence="3">Lectin-like protein BA14k</fullName>
    </recommendedName>
</protein>
<comment type="caution">
    <text evidence="8">The sequence shown here is derived from an EMBL/GenBank/DDBJ whole genome shotgun (WGS) entry which is preliminary data.</text>
</comment>
<evidence type="ECO:0000313" key="9">
    <source>
        <dbReference type="Proteomes" id="UP000078507"/>
    </source>
</evidence>
<organism evidence="8 9">
    <name type="scientific">Sinorhizobium saheli</name>
    <dbReference type="NCBI Taxonomy" id="36856"/>
    <lineage>
        <taxon>Bacteria</taxon>
        <taxon>Pseudomonadati</taxon>
        <taxon>Pseudomonadota</taxon>
        <taxon>Alphaproteobacteria</taxon>
        <taxon>Hyphomicrobiales</taxon>
        <taxon>Rhizobiaceae</taxon>
        <taxon>Sinorhizobium/Ensifer group</taxon>
        <taxon>Sinorhizobium</taxon>
    </lineage>
</organism>
<evidence type="ECO:0000313" key="8">
    <source>
        <dbReference type="EMBL" id="OAP34351.1"/>
    </source>
</evidence>
<comment type="similarity">
    <text evidence="2">Belongs to the BA14k family.</text>
</comment>
<dbReference type="InterPro" id="IPR012413">
    <property type="entry name" value="BA14K"/>
</dbReference>
<evidence type="ECO:0000256" key="4">
    <source>
        <dbReference type="ARBA" id="ARBA00022475"/>
    </source>
</evidence>
<comment type="subcellular location">
    <subcellularLocation>
        <location evidence="1">Membrane</location>
        <topology evidence="1">Single-pass membrane protein</topology>
    </subcellularLocation>
</comment>
<gene>
    <name evidence="8" type="ORF">ATB98_22700</name>
</gene>
<reference evidence="8 9" key="1">
    <citation type="submission" date="2015-11" db="EMBL/GenBank/DDBJ databases">
        <title>Ensifer anhuiense sp. nov., an effective nitrogen fixation bacterium with Glycine soja.</title>
        <authorList>
            <person name="Yan H."/>
            <person name="Chen W."/>
        </authorList>
    </citation>
    <scope>NUCLEOTIDE SEQUENCE [LARGE SCALE GENOMIC DNA]</scope>
    <source>
        <strain evidence="8 9">LMG 7837</strain>
    </source>
</reference>
<dbReference type="AlphaFoldDB" id="A0A178XGM5"/>
<dbReference type="Pfam" id="PF07886">
    <property type="entry name" value="BA14K"/>
    <property type="match status" value="1"/>
</dbReference>
<dbReference type="Proteomes" id="UP000078507">
    <property type="component" value="Unassembled WGS sequence"/>
</dbReference>
<dbReference type="GO" id="GO:0016020">
    <property type="term" value="C:membrane"/>
    <property type="evidence" value="ECO:0007669"/>
    <property type="project" value="UniProtKB-SubCell"/>
</dbReference>
<evidence type="ECO:0000256" key="1">
    <source>
        <dbReference type="ARBA" id="ARBA00004167"/>
    </source>
</evidence>
<keyword evidence="5" id="KW-0430">Lectin</keyword>
<proteinExistence type="inferred from homology"/>
<keyword evidence="4" id="KW-0472">Membrane</keyword>
<dbReference type="EMBL" id="LNQB01000102">
    <property type="protein sequence ID" value="OAP34351.1"/>
    <property type="molecule type" value="Genomic_DNA"/>
</dbReference>
<evidence type="ECO:0000256" key="3">
    <source>
        <dbReference type="ARBA" id="ARBA00020552"/>
    </source>
</evidence>
<evidence type="ECO:0000256" key="6">
    <source>
        <dbReference type="ARBA" id="ARBA00025321"/>
    </source>
</evidence>
<accession>A0A178XGM5</accession>
<keyword evidence="9" id="KW-1185">Reference proteome</keyword>
<dbReference type="GO" id="GO:0030246">
    <property type="term" value="F:carbohydrate binding"/>
    <property type="evidence" value="ECO:0007669"/>
    <property type="project" value="UniProtKB-KW"/>
</dbReference>
<name>A0A178XGM5_SINSA</name>
<feature type="region of interest" description="Disordered" evidence="7">
    <location>
        <begin position="102"/>
        <end position="121"/>
    </location>
</feature>
<evidence type="ECO:0000256" key="7">
    <source>
        <dbReference type="SAM" id="MobiDB-lite"/>
    </source>
</evidence>
<evidence type="ECO:0000256" key="5">
    <source>
        <dbReference type="ARBA" id="ARBA00022734"/>
    </source>
</evidence>
<sequence length="121" mass="13472">MTAVAGAAEAQVCAVAPCGAGTNHNLFIERQYRDFLQQRYPSYGSRYRGMRPDISIGPGATVGGPLPGAANRARPRQRPKAQFDANAHLRWCLERYLSYRPSDDTFQPFNGPRRSCHSPYN</sequence>
<feature type="region of interest" description="Disordered" evidence="7">
    <location>
        <begin position="54"/>
        <end position="81"/>
    </location>
</feature>